<reference evidence="1 2" key="1">
    <citation type="submission" date="2020-07" db="EMBL/GenBank/DDBJ databases">
        <title>Sequencing the genomes of 1000 actinobacteria strains.</title>
        <authorList>
            <person name="Klenk H.-P."/>
        </authorList>
    </citation>
    <scope>NUCLEOTIDE SEQUENCE [LARGE SCALE GENOMIC DNA]</scope>
    <source>
        <strain evidence="1 2">DSM 26474</strain>
    </source>
</reference>
<comment type="caution">
    <text evidence="1">The sequence shown here is derived from an EMBL/GenBank/DDBJ whole genome shotgun (WGS) entry which is preliminary data.</text>
</comment>
<organism evidence="1 2">
    <name type="scientific">Herbiconiux flava</name>
    <dbReference type="NCBI Taxonomy" id="881268"/>
    <lineage>
        <taxon>Bacteria</taxon>
        <taxon>Bacillati</taxon>
        <taxon>Actinomycetota</taxon>
        <taxon>Actinomycetes</taxon>
        <taxon>Micrococcales</taxon>
        <taxon>Microbacteriaceae</taxon>
        <taxon>Herbiconiux</taxon>
    </lineage>
</organism>
<gene>
    <name evidence="1" type="ORF">BJ984_000024</name>
</gene>
<proteinExistence type="predicted"/>
<dbReference type="AlphaFoldDB" id="A0A852S9F8"/>
<dbReference type="RefSeq" id="WP_179546301.1">
    <property type="nucleotide sequence ID" value="NZ_BSEW01000001.1"/>
</dbReference>
<dbReference type="EMBL" id="JACCBM010000001">
    <property type="protein sequence ID" value="NYD68866.1"/>
    <property type="molecule type" value="Genomic_DNA"/>
</dbReference>
<protein>
    <submittedName>
        <fullName evidence="1">Uncharacterized protein</fullName>
    </submittedName>
</protein>
<keyword evidence="2" id="KW-1185">Reference proteome</keyword>
<evidence type="ECO:0000313" key="1">
    <source>
        <dbReference type="EMBL" id="NYD68866.1"/>
    </source>
</evidence>
<name>A0A852S9F8_9MICO</name>
<accession>A0A852S9F8</accession>
<dbReference type="Proteomes" id="UP000549913">
    <property type="component" value="Unassembled WGS sequence"/>
</dbReference>
<sequence length="48" mass="5269">MTAQQIERLVGIPEALEVEARLIAAARGEDLDDMVITFLQQYLTGHAA</sequence>
<evidence type="ECO:0000313" key="2">
    <source>
        <dbReference type="Proteomes" id="UP000549913"/>
    </source>
</evidence>